<accession>A0A173X065</accession>
<proteinExistence type="predicted"/>
<protein>
    <submittedName>
        <fullName evidence="1">Uncharacterized protein</fullName>
    </submittedName>
</protein>
<dbReference type="Proteomes" id="UP000095362">
    <property type="component" value="Unassembled WGS sequence"/>
</dbReference>
<sequence length="103" mass="12054">MADYYLKTDNIMKNMFTVALKDELAAQSQMGKVRPATEAMLQKVRSYELSEKRLPITTGEQRELRNALNRLRDKYLAMGRYSDGIDSVILKVMKPNTSRRFFW</sequence>
<evidence type="ECO:0000313" key="2">
    <source>
        <dbReference type="Proteomes" id="UP000095362"/>
    </source>
</evidence>
<dbReference type="PaxDb" id="410072-ERS852525_01553"/>
<dbReference type="EMBL" id="CYZK01000001">
    <property type="protein sequence ID" value="CUN45004.1"/>
    <property type="molecule type" value="Genomic_DNA"/>
</dbReference>
<name>A0A173X065_9FIRM</name>
<gene>
    <name evidence="1" type="ORF">ERS852481_00188</name>
</gene>
<evidence type="ECO:0000313" key="1">
    <source>
        <dbReference type="EMBL" id="CUN45004.1"/>
    </source>
</evidence>
<reference evidence="1 2" key="1">
    <citation type="submission" date="2015-09" db="EMBL/GenBank/DDBJ databases">
        <authorList>
            <consortium name="Pathogen Informatics"/>
        </authorList>
    </citation>
    <scope>NUCLEOTIDE SEQUENCE [LARGE SCALE GENOMIC DNA]</scope>
    <source>
        <strain evidence="1 2">2789STDY5834866</strain>
    </source>
</reference>
<dbReference type="STRING" id="410072.ERS852525_01553"/>
<dbReference type="RefSeq" id="WP_055172800.1">
    <property type="nucleotide sequence ID" value="NZ_CYZK01000001.1"/>
</dbReference>
<dbReference type="AlphaFoldDB" id="A0A173X065"/>
<organism evidence="1 2">
    <name type="scientific">Coprococcus comes</name>
    <dbReference type="NCBI Taxonomy" id="410072"/>
    <lineage>
        <taxon>Bacteria</taxon>
        <taxon>Bacillati</taxon>
        <taxon>Bacillota</taxon>
        <taxon>Clostridia</taxon>
        <taxon>Lachnospirales</taxon>
        <taxon>Lachnospiraceae</taxon>
        <taxon>Coprococcus</taxon>
    </lineage>
</organism>